<dbReference type="OrthoDB" id="417891at2759"/>
<dbReference type="AlphaFoldDB" id="A0A6A1WKX0"/>
<dbReference type="GO" id="GO:0016491">
    <property type="term" value="F:oxidoreductase activity"/>
    <property type="evidence" value="ECO:0007669"/>
    <property type="project" value="UniProtKB-KW"/>
</dbReference>
<evidence type="ECO:0000313" key="5">
    <source>
        <dbReference type="EMBL" id="KAB1225871.1"/>
    </source>
</evidence>
<keyword evidence="6" id="KW-1185">Reference proteome</keyword>
<dbReference type="FunFam" id="3.40.50.720:FF:000084">
    <property type="entry name" value="Short-chain dehydrogenase reductase"/>
    <property type="match status" value="1"/>
</dbReference>
<keyword evidence="2" id="KW-0560">Oxidoreductase</keyword>
<evidence type="ECO:0000256" key="4">
    <source>
        <dbReference type="SAM" id="MobiDB-lite"/>
    </source>
</evidence>
<accession>A0A6A1WKX0</accession>
<evidence type="ECO:0000256" key="2">
    <source>
        <dbReference type="ARBA" id="ARBA00023002"/>
    </source>
</evidence>
<protein>
    <submittedName>
        <fullName evidence="5">Uncharacterized protein</fullName>
    </submittedName>
</protein>
<feature type="region of interest" description="Disordered" evidence="4">
    <location>
        <begin position="1"/>
        <end position="30"/>
    </location>
</feature>
<reference evidence="5 6" key="1">
    <citation type="journal article" date="2019" name="Plant Biotechnol. J.">
        <title>The red bayberry genome and genetic basis of sex determination.</title>
        <authorList>
            <person name="Jia H.M."/>
            <person name="Jia H.J."/>
            <person name="Cai Q.L."/>
            <person name="Wang Y."/>
            <person name="Zhao H.B."/>
            <person name="Yang W.F."/>
            <person name="Wang G.Y."/>
            <person name="Li Y.H."/>
            <person name="Zhan D.L."/>
            <person name="Shen Y.T."/>
            <person name="Niu Q.F."/>
            <person name="Chang L."/>
            <person name="Qiu J."/>
            <person name="Zhao L."/>
            <person name="Xie H.B."/>
            <person name="Fu W.Y."/>
            <person name="Jin J."/>
            <person name="Li X.W."/>
            <person name="Jiao Y."/>
            <person name="Zhou C.C."/>
            <person name="Tu T."/>
            <person name="Chai C.Y."/>
            <person name="Gao J.L."/>
            <person name="Fan L.J."/>
            <person name="van de Weg E."/>
            <person name="Wang J.Y."/>
            <person name="Gao Z.S."/>
        </authorList>
    </citation>
    <scope>NUCLEOTIDE SEQUENCE [LARGE SCALE GENOMIC DNA]</scope>
    <source>
        <tissue evidence="5">Leaves</tissue>
    </source>
</reference>
<comment type="caution">
    <text evidence="5">The sequence shown here is derived from an EMBL/GenBank/DDBJ whole genome shotgun (WGS) entry which is preliminary data.</text>
</comment>
<evidence type="ECO:0000256" key="3">
    <source>
        <dbReference type="ARBA" id="ARBA00025714"/>
    </source>
</evidence>
<dbReference type="Gene3D" id="3.40.50.720">
    <property type="entry name" value="NAD(P)-binding Rossmann-like Domain"/>
    <property type="match status" value="1"/>
</dbReference>
<gene>
    <name evidence="5" type="ORF">CJ030_MR1G004083</name>
</gene>
<dbReference type="Pfam" id="PF00106">
    <property type="entry name" value="adh_short"/>
    <property type="match status" value="1"/>
</dbReference>
<keyword evidence="1" id="KW-0521">NADP</keyword>
<dbReference type="PANTHER" id="PTHR42898">
    <property type="entry name" value="TROPINONE REDUCTASE"/>
    <property type="match status" value="1"/>
</dbReference>
<proteinExistence type="inferred from homology"/>
<sequence length="271" mass="29114">MANPGGGDPGRCPLPHHSNHKFLPRQPLPDGHQQPSFAQILLVAPAVVLHRRTSVQPPFSRGDVAEVDSRCRDGRWSLQGMTALVTGGTKGIGYAIVEELAGLGATVHTCSRTEAEPNECLRQWEKKGFRITGSVCDLVSRPQREELINAVFHQFKGKLNILVNNAGTNIRKPTIGATAEDFSFVMATNLESAYHLCQIAHPLLKASGAGSVVFISSVGGVLSVSAGSVYEASKGAINQLTKSLACEWAKDNIRSNCVAPWATRTPLVEKK</sequence>
<dbReference type="PANTHER" id="PTHR42898:SF79">
    <property type="entry name" value="NAD(P)-BINDING ROSSMANN-FOLD PROTEIN"/>
    <property type="match status" value="1"/>
</dbReference>
<dbReference type="Proteomes" id="UP000516437">
    <property type="component" value="Chromosome 1"/>
</dbReference>
<dbReference type="SUPFAM" id="SSF51735">
    <property type="entry name" value="NAD(P)-binding Rossmann-fold domains"/>
    <property type="match status" value="1"/>
</dbReference>
<dbReference type="InterPro" id="IPR036291">
    <property type="entry name" value="NAD(P)-bd_dom_sf"/>
</dbReference>
<dbReference type="PRINTS" id="PR00080">
    <property type="entry name" value="SDRFAMILY"/>
</dbReference>
<name>A0A6A1WKX0_9ROSI</name>
<evidence type="ECO:0000256" key="1">
    <source>
        <dbReference type="ARBA" id="ARBA00022857"/>
    </source>
</evidence>
<evidence type="ECO:0000313" key="6">
    <source>
        <dbReference type="Proteomes" id="UP000516437"/>
    </source>
</evidence>
<dbReference type="InterPro" id="IPR045000">
    <property type="entry name" value="TR"/>
</dbReference>
<comment type="similarity">
    <text evidence="3">Belongs to the short-chain dehydrogenases/reductases (SDR) family. SDR65C subfamily.</text>
</comment>
<dbReference type="EMBL" id="RXIC02000019">
    <property type="protein sequence ID" value="KAB1225871.1"/>
    <property type="molecule type" value="Genomic_DNA"/>
</dbReference>
<organism evidence="5 6">
    <name type="scientific">Morella rubra</name>
    <name type="common">Chinese bayberry</name>
    <dbReference type="NCBI Taxonomy" id="262757"/>
    <lineage>
        <taxon>Eukaryota</taxon>
        <taxon>Viridiplantae</taxon>
        <taxon>Streptophyta</taxon>
        <taxon>Embryophyta</taxon>
        <taxon>Tracheophyta</taxon>
        <taxon>Spermatophyta</taxon>
        <taxon>Magnoliopsida</taxon>
        <taxon>eudicotyledons</taxon>
        <taxon>Gunneridae</taxon>
        <taxon>Pentapetalae</taxon>
        <taxon>rosids</taxon>
        <taxon>fabids</taxon>
        <taxon>Fagales</taxon>
        <taxon>Myricaceae</taxon>
        <taxon>Morella</taxon>
    </lineage>
</organism>
<dbReference type="InterPro" id="IPR002347">
    <property type="entry name" value="SDR_fam"/>
</dbReference>
<dbReference type="PRINTS" id="PR00081">
    <property type="entry name" value="GDHRDH"/>
</dbReference>